<proteinExistence type="inferred from homology"/>
<dbReference type="InterPro" id="IPR027970">
    <property type="entry name" value="SPATA31-like"/>
</dbReference>
<feature type="compositionally biased region" description="Pro residues" evidence="6">
    <location>
        <begin position="170"/>
        <end position="179"/>
    </location>
</feature>
<accession>A0A834B9V7</accession>
<evidence type="ECO:0000259" key="9">
    <source>
        <dbReference type="Pfam" id="PF15371"/>
    </source>
</evidence>
<evidence type="ECO:0000256" key="3">
    <source>
        <dbReference type="ARBA" id="ARBA00022989"/>
    </source>
</evidence>
<dbReference type="Proteomes" id="UP000664940">
    <property type="component" value="Unassembled WGS sequence"/>
</dbReference>
<keyword evidence="3 7" id="KW-1133">Transmembrane helix</keyword>
<organism evidence="10 11">
    <name type="scientific">Phyllostomus discolor</name>
    <name type="common">pale spear-nosed bat</name>
    <dbReference type="NCBI Taxonomy" id="89673"/>
    <lineage>
        <taxon>Eukaryota</taxon>
        <taxon>Metazoa</taxon>
        <taxon>Chordata</taxon>
        <taxon>Craniata</taxon>
        <taxon>Vertebrata</taxon>
        <taxon>Euteleostomi</taxon>
        <taxon>Mammalia</taxon>
        <taxon>Eutheria</taxon>
        <taxon>Laurasiatheria</taxon>
        <taxon>Chiroptera</taxon>
        <taxon>Yangochiroptera</taxon>
        <taxon>Phyllostomidae</taxon>
        <taxon>Phyllostominae</taxon>
        <taxon>Phyllostomus</taxon>
    </lineage>
</organism>
<feature type="region of interest" description="Disordered" evidence="6">
    <location>
        <begin position="344"/>
        <end position="364"/>
    </location>
</feature>
<evidence type="ECO:0000313" key="11">
    <source>
        <dbReference type="Proteomes" id="UP000664940"/>
    </source>
</evidence>
<evidence type="ECO:0000256" key="7">
    <source>
        <dbReference type="SAM" id="Phobius"/>
    </source>
</evidence>
<sequence>MTFSQFLNSLSELYLSFSESLDYNHTLIYISVLWFLLLFFYFLVNISTFWESEPTQKIRAKWRRRGGIRRGRRYYKREQEEKKVLISFLKSPLGQHHDSTRFRQLLCPDPSCEVCNNATTEMDQLLFSLAQEDAALSVPPLASIAPVTEPSFTEFPAFSAVPPGDLIPPPLPEPFPPRPSIVSPNPVTPLGDFPSPSPPVQSLPPAPFPSLVSEMSVKHSTPHTLDFPSLPPHDSQTVETPLTLNTIFLDSSITQHISPTPDLVQTVNPTGSVSYNQVPPTLPVSPRPDCSSTVIQPKSVYISSKPALENSSPDGTGALSTQVLQGTEHPRLSTSNFSCQKAHAKDPLPSTFSSDKDVEYDSEKDPCSSMMSLLGQSLSQRKLENALKVHLSKKFEEISENRVPATVQSSWHTIKQCL</sequence>
<feature type="region of interest" description="Disordered" evidence="6">
    <location>
        <begin position="269"/>
        <end position="291"/>
    </location>
</feature>
<dbReference type="GO" id="GO:0016020">
    <property type="term" value="C:membrane"/>
    <property type="evidence" value="ECO:0007669"/>
    <property type="project" value="UniProtKB-SubCell"/>
</dbReference>
<keyword evidence="2 7" id="KW-0812">Transmembrane</keyword>
<evidence type="ECO:0000256" key="6">
    <source>
        <dbReference type="SAM" id="MobiDB-lite"/>
    </source>
</evidence>
<evidence type="ECO:0000256" key="2">
    <source>
        <dbReference type="ARBA" id="ARBA00022692"/>
    </source>
</evidence>
<evidence type="ECO:0000259" key="8">
    <source>
        <dbReference type="Pfam" id="PF14650"/>
    </source>
</evidence>
<evidence type="ECO:0000313" key="10">
    <source>
        <dbReference type="EMBL" id="KAF6125204.1"/>
    </source>
</evidence>
<keyword evidence="4 7" id="KW-0472">Membrane</keyword>
<feature type="compositionally biased region" description="Basic and acidic residues" evidence="6">
    <location>
        <begin position="354"/>
        <end position="364"/>
    </location>
</feature>
<evidence type="ECO:0000256" key="1">
    <source>
        <dbReference type="ARBA" id="ARBA00004167"/>
    </source>
</evidence>
<dbReference type="EMBL" id="JABVXQ010000002">
    <property type="protein sequence ID" value="KAF6125204.1"/>
    <property type="molecule type" value="Genomic_DNA"/>
</dbReference>
<comment type="similarity">
    <text evidence="5">Belongs to the SPATA31 family.</text>
</comment>
<protein>
    <recommendedName>
        <fullName evidence="12">DUF4599 domain-containing protein</fullName>
    </recommendedName>
</protein>
<feature type="domain" description="SPATA31" evidence="8">
    <location>
        <begin position="338"/>
        <end position="411"/>
    </location>
</feature>
<dbReference type="PANTHER" id="PTHR21859:SF12">
    <property type="entry name" value="SPERMATOGENESIS-ASSOCIATED PROTEIN 31D1"/>
    <property type="match status" value="1"/>
</dbReference>
<dbReference type="InterPro" id="IPR039509">
    <property type="entry name" value="SPATA31"/>
</dbReference>
<evidence type="ECO:0000256" key="4">
    <source>
        <dbReference type="ARBA" id="ARBA00023136"/>
    </source>
</evidence>
<name>A0A834B9V7_9CHIR</name>
<gene>
    <name evidence="10" type="ORF">HJG60_009727</name>
</gene>
<feature type="region of interest" description="Disordered" evidence="6">
    <location>
        <begin position="170"/>
        <end position="202"/>
    </location>
</feature>
<feature type="domain" description="SPATA31-like" evidence="9">
    <location>
        <begin position="59"/>
        <end position="146"/>
    </location>
</feature>
<evidence type="ECO:0008006" key="12">
    <source>
        <dbReference type="Google" id="ProtNLM"/>
    </source>
</evidence>
<dbReference type="Pfam" id="PF14650">
    <property type="entry name" value="FAM75"/>
    <property type="match status" value="1"/>
</dbReference>
<comment type="subcellular location">
    <subcellularLocation>
        <location evidence="1">Membrane</location>
        <topology evidence="1">Single-pass membrane protein</topology>
    </subcellularLocation>
</comment>
<reference evidence="10 11" key="1">
    <citation type="journal article" date="2020" name="Nature">
        <title>Six reference-quality genomes reveal evolution of bat adaptations.</title>
        <authorList>
            <person name="Jebb D."/>
            <person name="Huang Z."/>
            <person name="Pippel M."/>
            <person name="Hughes G.M."/>
            <person name="Lavrichenko K."/>
            <person name="Devanna P."/>
            <person name="Winkler S."/>
            <person name="Jermiin L.S."/>
            <person name="Skirmuntt E.C."/>
            <person name="Katzourakis A."/>
            <person name="Burkitt-Gray L."/>
            <person name="Ray D.A."/>
            <person name="Sullivan K.A.M."/>
            <person name="Roscito J.G."/>
            <person name="Kirilenko B.M."/>
            <person name="Davalos L.M."/>
            <person name="Corthals A.P."/>
            <person name="Power M.L."/>
            <person name="Jones G."/>
            <person name="Ransome R.D."/>
            <person name="Dechmann D.K.N."/>
            <person name="Locatelli A.G."/>
            <person name="Puechmaille S.J."/>
            <person name="Fedrigo O."/>
            <person name="Jarvis E.D."/>
            <person name="Hiller M."/>
            <person name="Vernes S.C."/>
            <person name="Myers E.W."/>
            <person name="Teeling E.C."/>
        </authorList>
    </citation>
    <scope>NUCLEOTIDE SEQUENCE [LARGE SCALE GENOMIC DNA]</scope>
    <source>
        <strain evidence="10">Bat1K_MPI-CBG_1</strain>
    </source>
</reference>
<evidence type="ECO:0000256" key="5">
    <source>
        <dbReference type="ARBA" id="ARBA00035009"/>
    </source>
</evidence>
<comment type="caution">
    <text evidence="10">The sequence shown here is derived from an EMBL/GenBank/DDBJ whole genome shotgun (WGS) entry which is preliminary data.</text>
</comment>
<dbReference type="PANTHER" id="PTHR21859">
    <property type="entry name" value="ACROSOME-SPECIFIC PROTEIN"/>
    <property type="match status" value="1"/>
</dbReference>
<feature type="transmembrane region" description="Helical" evidence="7">
    <location>
        <begin position="27"/>
        <end position="50"/>
    </location>
</feature>
<dbReference type="Pfam" id="PF15371">
    <property type="entry name" value="DUF4599"/>
    <property type="match status" value="1"/>
</dbReference>
<feature type="compositionally biased region" description="Polar residues" evidence="6">
    <location>
        <begin position="269"/>
        <end position="279"/>
    </location>
</feature>
<dbReference type="AlphaFoldDB" id="A0A834B9V7"/>